<feature type="signal peptide" evidence="1">
    <location>
        <begin position="1"/>
        <end position="21"/>
    </location>
</feature>
<evidence type="ECO:0008006" key="4">
    <source>
        <dbReference type="Google" id="ProtNLM"/>
    </source>
</evidence>
<dbReference type="InterPro" id="IPR036041">
    <property type="entry name" value="Ribosome-inact_prot_sf"/>
</dbReference>
<dbReference type="SUPFAM" id="SSF56371">
    <property type="entry name" value="Ribosome inactivating proteins (RIP)"/>
    <property type="match status" value="1"/>
</dbReference>
<gene>
    <name evidence="2" type="ORF">JQN84_24305</name>
</gene>
<accession>A0ABS2JGK3</accession>
<name>A0ABS2JGK3_9ACTN</name>
<dbReference type="InterPro" id="IPR001574">
    <property type="entry name" value="Ribosome_inactivat_prot"/>
</dbReference>
<comment type="caution">
    <text evidence="2">The sequence shown here is derived from an EMBL/GenBank/DDBJ whole genome shotgun (WGS) entry which is preliminary data.</text>
</comment>
<dbReference type="InterPro" id="IPR017989">
    <property type="entry name" value="Ribosome_inactivat_1/2"/>
</dbReference>
<reference evidence="2 3" key="1">
    <citation type="submission" date="2021-02" db="EMBL/GenBank/DDBJ databases">
        <authorList>
            <person name="Lee D.-H."/>
        </authorList>
    </citation>
    <scope>NUCLEOTIDE SEQUENCE [LARGE SCALE GENOMIC DNA]</scope>
    <source>
        <strain evidence="2 3">MMS20-R2-29</strain>
    </source>
</reference>
<dbReference type="EMBL" id="JAFEUO010000007">
    <property type="protein sequence ID" value="MBM7085650.1"/>
    <property type="molecule type" value="Genomic_DNA"/>
</dbReference>
<evidence type="ECO:0000313" key="2">
    <source>
        <dbReference type="EMBL" id="MBM7085650.1"/>
    </source>
</evidence>
<sequence length="297" mass="32368">MRTMHRLVRAVVGSAVALVMAAGGTAVSSGPASATIPTDQLRQVYLIMEYGPGDNQMIRYSSFLAAVRNAVSDWADSRGGLVTQTNRALLRVTLEYAAQDVDLWIDPQNLYVLGFSTQRGATYAFSDQAGTLRDRFSRTTNSSWYGVDTNVQTLYFTSNYGSIEGAANRSRTAMLANFQDVAGSIGSLARMENPTANPGGRQQEAARSLQTLIGFVSEGARFNDIEGIFRQGMRSYNNAPITLRHAELENQWSAISSAILGWSYGATNTYTVRLGGNSTHVISTIAQARQYVRVAQY</sequence>
<dbReference type="Gene3D" id="3.40.420.10">
    <property type="entry name" value="Ricin (A subunit), domain 1"/>
    <property type="match status" value="1"/>
</dbReference>
<keyword evidence="1" id="KW-0732">Signal</keyword>
<dbReference type="PANTHER" id="PTHR33453:SF34">
    <property type="entry name" value="RIBOSOME-INACTIVATING PROTEIN"/>
    <property type="match status" value="1"/>
</dbReference>
<protein>
    <recommendedName>
        <fullName evidence="4">Ribosome inactivating protein</fullName>
    </recommendedName>
</protein>
<evidence type="ECO:0000313" key="3">
    <source>
        <dbReference type="Proteomes" id="UP000809587"/>
    </source>
</evidence>
<feature type="chain" id="PRO_5045205115" description="Ribosome inactivating protein" evidence="1">
    <location>
        <begin position="22"/>
        <end position="297"/>
    </location>
</feature>
<organism evidence="2 3">
    <name type="scientific">Micromonospora humidisoli</name>
    <dbReference type="NCBI Taxonomy" id="2807622"/>
    <lineage>
        <taxon>Bacteria</taxon>
        <taxon>Bacillati</taxon>
        <taxon>Actinomycetota</taxon>
        <taxon>Actinomycetes</taxon>
        <taxon>Micromonosporales</taxon>
        <taxon>Micromonosporaceae</taxon>
        <taxon>Micromonospora</taxon>
    </lineage>
</organism>
<evidence type="ECO:0000256" key="1">
    <source>
        <dbReference type="SAM" id="SignalP"/>
    </source>
</evidence>
<dbReference type="PRINTS" id="PR00396">
    <property type="entry name" value="SHIGARICIN"/>
</dbReference>
<dbReference type="Pfam" id="PF00161">
    <property type="entry name" value="RIP"/>
    <property type="match status" value="1"/>
</dbReference>
<proteinExistence type="predicted"/>
<keyword evidence="3" id="KW-1185">Reference proteome</keyword>
<dbReference type="Proteomes" id="UP000809587">
    <property type="component" value="Unassembled WGS sequence"/>
</dbReference>
<dbReference type="PANTHER" id="PTHR33453">
    <property type="match status" value="1"/>
</dbReference>
<dbReference type="InterPro" id="IPR016138">
    <property type="entry name" value="Ribosome_inactivat_prot_sub1"/>
</dbReference>